<dbReference type="AlphaFoldDB" id="A0A0A9GVE5"/>
<proteinExistence type="predicted"/>
<sequence>MPKEHLHHSLSTKNQLLEREYDIL</sequence>
<reference evidence="1" key="2">
    <citation type="journal article" date="2015" name="Data Brief">
        <title>Shoot transcriptome of the giant reed, Arundo donax.</title>
        <authorList>
            <person name="Barrero R.A."/>
            <person name="Guerrero F.D."/>
            <person name="Moolhuijzen P."/>
            <person name="Goolsby J.A."/>
            <person name="Tidwell J."/>
            <person name="Bellgard S.E."/>
            <person name="Bellgard M.I."/>
        </authorList>
    </citation>
    <scope>NUCLEOTIDE SEQUENCE</scope>
    <source>
        <tissue evidence="1">Shoot tissue taken approximately 20 cm above the soil surface</tissue>
    </source>
</reference>
<dbReference type="EMBL" id="GBRH01171365">
    <property type="protein sequence ID" value="JAE26531.1"/>
    <property type="molecule type" value="Transcribed_RNA"/>
</dbReference>
<reference evidence="1" key="1">
    <citation type="submission" date="2014-09" db="EMBL/GenBank/DDBJ databases">
        <authorList>
            <person name="Magalhaes I.L.F."/>
            <person name="Oliveira U."/>
            <person name="Santos F.R."/>
            <person name="Vidigal T.H.D.A."/>
            <person name="Brescovit A.D."/>
            <person name="Santos A.J."/>
        </authorList>
    </citation>
    <scope>NUCLEOTIDE SEQUENCE</scope>
    <source>
        <tissue evidence="1">Shoot tissue taken approximately 20 cm above the soil surface</tissue>
    </source>
</reference>
<evidence type="ECO:0000313" key="1">
    <source>
        <dbReference type="EMBL" id="JAE26531.1"/>
    </source>
</evidence>
<organism evidence="1">
    <name type="scientific">Arundo donax</name>
    <name type="common">Giant reed</name>
    <name type="synonym">Donax arundinaceus</name>
    <dbReference type="NCBI Taxonomy" id="35708"/>
    <lineage>
        <taxon>Eukaryota</taxon>
        <taxon>Viridiplantae</taxon>
        <taxon>Streptophyta</taxon>
        <taxon>Embryophyta</taxon>
        <taxon>Tracheophyta</taxon>
        <taxon>Spermatophyta</taxon>
        <taxon>Magnoliopsida</taxon>
        <taxon>Liliopsida</taxon>
        <taxon>Poales</taxon>
        <taxon>Poaceae</taxon>
        <taxon>PACMAD clade</taxon>
        <taxon>Arundinoideae</taxon>
        <taxon>Arundineae</taxon>
        <taxon>Arundo</taxon>
    </lineage>
</organism>
<protein>
    <submittedName>
        <fullName evidence="1">Uncharacterized protein</fullName>
    </submittedName>
</protein>
<name>A0A0A9GVE5_ARUDO</name>
<accession>A0A0A9GVE5</accession>